<evidence type="ECO:0000259" key="8">
    <source>
        <dbReference type="Pfam" id="PF21365"/>
    </source>
</evidence>
<evidence type="ECO:0000313" key="11">
    <source>
        <dbReference type="Proteomes" id="UP000663854"/>
    </source>
</evidence>
<dbReference type="Proteomes" id="UP000663870">
    <property type="component" value="Unassembled WGS sequence"/>
</dbReference>
<dbReference type="CDD" id="cd14752">
    <property type="entry name" value="GH31_N"/>
    <property type="match status" value="1"/>
</dbReference>
<dbReference type="InterPro" id="IPR048395">
    <property type="entry name" value="Glyco_hydro_31_C"/>
</dbReference>
<dbReference type="EMBL" id="CAJNOH010001534">
    <property type="protein sequence ID" value="CAF1227734.1"/>
    <property type="molecule type" value="Genomic_DNA"/>
</dbReference>
<evidence type="ECO:0000313" key="12">
    <source>
        <dbReference type="Proteomes" id="UP000663870"/>
    </source>
</evidence>
<evidence type="ECO:0000256" key="5">
    <source>
        <dbReference type="ARBA" id="ARBA00023295"/>
    </source>
</evidence>
<keyword evidence="3 6" id="KW-0378">Hydrolase</keyword>
<dbReference type="Pfam" id="PF01055">
    <property type="entry name" value="Glyco_hydro_31_2nd"/>
    <property type="match status" value="2"/>
</dbReference>
<comment type="caution">
    <text evidence="9">The sequence shown here is derived from an EMBL/GenBank/DDBJ whole genome shotgun (WGS) entry which is preliminary data.</text>
</comment>
<keyword evidence="4" id="KW-0325">Glycoprotein</keyword>
<evidence type="ECO:0000313" key="10">
    <source>
        <dbReference type="EMBL" id="CAF1508913.1"/>
    </source>
</evidence>
<dbReference type="InterPro" id="IPR017853">
    <property type="entry name" value="GH"/>
</dbReference>
<dbReference type="GO" id="GO:0030246">
    <property type="term" value="F:carbohydrate binding"/>
    <property type="evidence" value="ECO:0007669"/>
    <property type="project" value="InterPro"/>
</dbReference>
<dbReference type="PANTHER" id="PTHR22762">
    <property type="entry name" value="ALPHA-GLUCOSIDASE"/>
    <property type="match status" value="1"/>
</dbReference>
<dbReference type="Gene3D" id="2.60.40.1180">
    <property type="entry name" value="Golgi alpha-mannosidase II"/>
    <property type="match status" value="2"/>
</dbReference>
<evidence type="ECO:0000256" key="1">
    <source>
        <dbReference type="ARBA" id="ARBA00007806"/>
    </source>
</evidence>
<evidence type="ECO:0000259" key="7">
    <source>
        <dbReference type="Pfam" id="PF01055"/>
    </source>
</evidence>
<evidence type="ECO:0000256" key="6">
    <source>
        <dbReference type="RuleBase" id="RU361185"/>
    </source>
</evidence>
<dbReference type="InterPro" id="IPR000322">
    <property type="entry name" value="Glyco_hydro_31_TIM"/>
</dbReference>
<dbReference type="EMBL" id="CAJNOL010002524">
    <property type="protein sequence ID" value="CAF1508913.1"/>
    <property type="molecule type" value="Genomic_DNA"/>
</dbReference>
<dbReference type="SUPFAM" id="SSF51011">
    <property type="entry name" value="Glycosyl hydrolase domain"/>
    <property type="match status" value="1"/>
</dbReference>
<reference evidence="9" key="1">
    <citation type="submission" date="2021-02" db="EMBL/GenBank/DDBJ databases">
        <authorList>
            <person name="Nowell W R."/>
        </authorList>
    </citation>
    <scope>NUCLEOTIDE SEQUENCE</scope>
</reference>
<dbReference type="AlphaFoldDB" id="A0A814YBZ3"/>
<evidence type="ECO:0000256" key="3">
    <source>
        <dbReference type="ARBA" id="ARBA00022801"/>
    </source>
</evidence>
<dbReference type="InterPro" id="IPR030459">
    <property type="entry name" value="Glyco_hydro_31_CS"/>
</dbReference>
<protein>
    <recommendedName>
        <fullName evidence="13">Alpha-glucosidase</fullName>
    </recommendedName>
</protein>
<accession>A0A814YBZ3</accession>
<dbReference type="CDD" id="cd06602">
    <property type="entry name" value="GH31_MGAM_SI_GAA"/>
    <property type="match status" value="1"/>
</dbReference>
<dbReference type="Gene3D" id="2.60.40.1760">
    <property type="entry name" value="glycosyl hydrolase (family 31)"/>
    <property type="match status" value="1"/>
</dbReference>
<gene>
    <name evidence="10" type="ORF">JXQ802_LOCUS40874</name>
    <name evidence="9" type="ORF">PYM288_LOCUS26217</name>
</gene>
<feature type="domain" description="Glycosyl hydrolase family 31 C-terminal" evidence="8">
    <location>
        <begin position="503"/>
        <end position="591"/>
    </location>
</feature>
<feature type="domain" description="Glycoside hydrolase family 31 TIM barrel" evidence="7">
    <location>
        <begin position="242"/>
        <end position="495"/>
    </location>
</feature>
<dbReference type="GO" id="GO:0005975">
    <property type="term" value="P:carbohydrate metabolic process"/>
    <property type="evidence" value="ECO:0007669"/>
    <property type="project" value="InterPro"/>
</dbReference>
<keyword evidence="12" id="KW-1185">Reference proteome</keyword>
<dbReference type="InterPro" id="IPR011013">
    <property type="entry name" value="Gal_mutarotase_sf_dom"/>
</dbReference>
<dbReference type="Gene3D" id="3.20.20.80">
    <property type="entry name" value="Glycosidases"/>
    <property type="match status" value="2"/>
</dbReference>
<proteinExistence type="inferred from homology"/>
<dbReference type="PROSITE" id="PS00707">
    <property type="entry name" value="GLYCOSYL_HYDROL_F31_2"/>
    <property type="match status" value="1"/>
</dbReference>
<dbReference type="SUPFAM" id="SSF51445">
    <property type="entry name" value="(Trans)glycosidases"/>
    <property type="match status" value="1"/>
</dbReference>
<name>A0A814YBZ3_9BILA</name>
<evidence type="ECO:0000313" key="9">
    <source>
        <dbReference type="EMBL" id="CAF1227734.1"/>
    </source>
</evidence>
<dbReference type="Pfam" id="PF21365">
    <property type="entry name" value="Glyco_hydro_31_3rd"/>
    <property type="match status" value="1"/>
</dbReference>
<comment type="similarity">
    <text evidence="1 6">Belongs to the glycosyl hydrolase 31 family.</text>
</comment>
<evidence type="ECO:0008006" key="13">
    <source>
        <dbReference type="Google" id="ProtNLM"/>
    </source>
</evidence>
<keyword evidence="2" id="KW-0732">Signal</keyword>
<sequence length="667" mass="76956">MIRMKITDANTNNYRYEVPVPITWRATTSQSQQQNLRFELTETQYNQTGLRVRRQMGTTIGDNDPILFDTTYFAEGFICDNQFLQIITTLPSKNVYGFGENTHPSFRHNLTDGIRYGIFARDQPLQGQNENLYGTHPFYMCIEDDGSINLSYNGGILDLFFFAGPTPEEVIQQYQMVIGKPYMPPYWGLGFQLCRWGYNSLANMIAAWNRTISNGIPQDVQWGDIDTFDNQTDFTTDPNMLGYVWPPGKVVFPDFLYPPTKSWWLNQIVTWHNTRNFDALWIDMNEPANFDTNMLQPWNWPYSTPWNLHRPTDEQWDAPSYHPAIWSSVMSDKTICMLALQTNGNMTYRHYDVHNLFGWSETIATLPAVRASVPGRRSFVISRSTFPSSGVYAGHWTGDNSALWPFVKYNIIGLLEFNLFGIPYIGADICGFNLNTTEELCQRWMQLGAFKPFFRNHNAINLTDQDPGVFSPPVVASNRKAVILRYTLIPYLYTLFYNVHVDGGTVVRSMAHEYPQDSNCWDLDEQFLWGSSLLIAPVIYKNQITKNSYLPPSPVRWYDYYTGQEQTKLENVTVDAPLDYIPLFIKGGSILPTQQYALNTNLSRQNLMSLIIALDQNQTARGSLFWDDGDSVDTYENKITIYLNSIIRVTIQLQSHQQPTIIQHHWY</sequence>
<feature type="domain" description="Glycoside hydrolase family 31 TIM barrel" evidence="7">
    <location>
        <begin position="181"/>
        <end position="239"/>
    </location>
</feature>
<dbReference type="Proteomes" id="UP000663854">
    <property type="component" value="Unassembled WGS sequence"/>
</dbReference>
<keyword evidence="5 6" id="KW-0326">Glycosidase</keyword>
<dbReference type="InterPro" id="IPR013780">
    <property type="entry name" value="Glyco_hydro_b"/>
</dbReference>
<dbReference type="PANTHER" id="PTHR22762:SF133">
    <property type="entry name" value="P-TYPE DOMAIN-CONTAINING PROTEIN"/>
    <property type="match status" value="1"/>
</dbReference>
<evidence type="ECO:0000256" key="2">
    <source>
        <dbReference type="ARBA" id="ARBA00022729"/>
    </source>
</evidence>
<dbReference type="GO" id="GO:0004558">
    <property type="term" value="F:alpha-1,4-glucosidase activity"/>
    <property type="evidence" value="ECO:0007669"/>
    <property type="project" value="TreeGrafter"/>
</dbReference>
<organism evidence="9 11">
    <name type="scientific">Rotaria sordida</name>
    <dbReference type="NCBI Taxonomy" id="392033"/>
    <lineage>
        <taxon>Eukaryota</taxon>
        <taxon>Metazoa</taxon>
        <taxon>Spiralia</taxon>
        <taxon>Gnathifera</taxon>
        <taxon>Rotifera</taxon>
        <taxon>Eurotatoria</taxon>
        <taxon>Bdelloidea</taxon>
        <taxon>Philodinida</taxon>
        <taxon>Philodinidae</taxon>
        <taxon>Rotaria</taxon>
    </lineage>
</organism>
<evidence type="ECO:0000256" key="4">
    <source>
        <dbReference type="ARBA" id="ARBA00023180"/>
    </source>
</evidence>
<dbReference type="SUPFAM" id="SSF74650">
    <property type="entry name" value="Galactose mutarotase-like"/>
    <property type="match status" value="1"/>
</dbReference>